<dbReference type="Pfam" id="PF05347">
    <property type="entry name" value="Complex1_LYR"/>
    <property type="match status" value="1"/>
</dbReference>
<feature type="region of interest" description="Disordered" evidence="2">
    <location>
        <begin position="93"/>
        <end position="112"/>
    </location>
</feature>
<feature type="compositionally biased region" description="Low complexity" evidence="2">
    <location>
        <begin position="95"/>
        <end position="112"/>
    </location>
</feature>
<proteinExistence type="inferred from homology"/>
<reference evidence="4 5" key="1">
    <citation type="submission" date="2016-08" db="EMBL/GenBank/DDBJ databases">
        <authorList>
            <consortium name="Lentinula edodes genome sequencing consortium"/>
            <person name="Sakamoto Y."/>
            <person name="Nakade K."/>
            <person name="Sato S."/>
            <person name="Yoshida Y."/>
            <person name="Miyazaki K."/>
            <person name="Natsume S."/>
            <person name="Konno N."/>
        </authorList>
    </citation>
    <scope>NUCLEOTIDE SEQUENCE [LARGE SCALE GENOMIC DNA]</scope>
    <source>
        <strain evidence="4 5">NBRC 111202</strain>
    </source>
</reference>
<dbReference type="Proteomes" id="UP000188533">
    <property type="component" value="Unassembled WGS sequence"/>
</dbReference>
<evidence type="ECO:0000259" key="3">
    <source>
        <dbReference type="Pfam" id="PF05347"/>
    </source>
</evidence>
<accession>A0A1Q3DZR1</accession>
<dbReference type="GO" id="GO:0005739">
    <property type="term" value="C:mitochondrion"/>
    <property type="evidence" value="ECO:0007669"/>
    <property type="project" value="TreeGrafter"/>
</dbReference>
<dbReference type="GO" id="GO:0016226">
    <property type="term" value="P:iron-sulfur cluster assembly"/>
    <property type="evidence" value="ECO:0007669"/>
    <property type="project" value="InterPro"/>
</dbReference>
<feature type="domain" description="Complex 1 LYR protein" evidence="3">
    <location>
        <begin position="8"/>
        <end position="61"/>
    </location>
</feature>
<dbReference type="PANTHER" id="PTHR13166">
    <property type="entry name" value="PROTEIN C6ORF149"/>
    <property type="match status" value="1"/>
</dbReference>
<sequence>MSNPPSRRAILSLYHSTLRTSKSFSSYNFRNYFIRRTKDTFRTIQSESDPARIQSQYSEAQWKIRSLRWPELTVELVEADKLLPADNLLSCTGVSSHASSRSSLLEISTEDC</sequence>
<dbReference type="EMBL" id="BDGU01000030">
    <property type="protein sequence ID" value="GAW00396.1"/>
    <property type="molecule type" value="Genomic_DNA"/>
</dbReference>
<dbReference type="STRING" id="5353.A0A1Q3DZR1"/>
<comment type="similarity">
    <text evidence="1">Belongs to the complex I LYR family.</text>
</comment>
<gene>
    <name evidence="4" type="ORF">LENED_001912</name>
</gene>
<organism evidence="4 5">
    <name type="scientific">Lentinula edodes</name>
    <name type="common">Shiitake mushroom</name>
    <name type="synonym">Lentinus edodes</name>
    <dbReference type="NCBI Taxonomy" id="5353"/>
    <lineage>
        <taxon>Eukaryota</taxon>
        <taxon>Fungi</taxon>
        <taxon>Dikarya</taxon>
        <taxon>Basidiomycota</taxon>
        <taxon>Agaricomycotina</taxon>
        <taxon>Agaricomycetes</taxon>
        <taxon>Agaricomycetidae</taxon>
        <taxon>Agaricales</taxon>
        <taxon>Marasmiineae</taxon>
        <taxon>Omphalotaceae</taxon>
        <taxon>Lentinula</taxon>
    </lineage>
</organism>
<keyword evidence="5" id="KW-1185">Reference proteome</keyword>
<protein>
    <submittedName>
        <fullName evidence="4">Complex 1 protein (Lyr family) protein</fullName>
    </submittedName>
</protein>
<dbReference type="InterPro" id="IPR051522">
    <property type="entry name" value="ISC_assembly_LYR"/>
</dbReference>
<name>A0A1Q3DZR1_LENED</name>
<dbReference type="AlphaFoldDB" id="A0A1Q3DZR1"/>
<reference evidence="4 5" key="2">
    <citation type="submission" date="2017-02" db="EMBL/GenBank/DDBJ databases">
        <title>A genome survey and senescence transcriptome analysis in Lentinula edodes.</title>
        <authorList>
            <person name="Sakamoto Y."/>
            <person name="Nakade K."/>
            <person name="Sato S."/>
            <person name="Yoshida Y."/>
            <person name="Miyazaki K."/>
            <person name="Natsume S."/>
            <person name="Konno N."/>
        </authorList>
    </citation>
    <scope>NUCLEOTIDE SEQUENCE [LARGE SCALE GENOMIC DNA]</scope>
    <source>
        <strain evidence="4 5">NBRC 111202</strain>
    </source>
</reference>
<comment type="caution">
    <text evidence="4">The sequence shown here is derived from an EMBL/GenBank/DDBJ whole genome shotgun (WGS) entry which is preliminary data.</text>
</comment>
<dbReference type="InterPro" id="IPR045297">
    <property type="entry name" value="Complex1_LYR_LYRM4"/>
</dbReference>
<dbReference type="CDD" id="cd20264">
    <property type="entry name" value="Complex1_LYR_LYRM4"/>
    <property type="match status" value="1"/>
</dbReference>
<dbReference type="InterPro" id="IPR008011">
    <property type="entry name" value="Complex1_LYR_dom"/>
</dbReference>
<evidence type="ECO:0000313" key="5">
    <source>
        <dbReference type="Proteomes" id="UP000188533"/>
    </source>
</evidence>
<evidence type="ECO:0000256" key="1">
    <source>
        <dbReference type="ARBA" id="ARBA00009508"/>
    </source>
</evidence>
<dbReference type="PANTHER" id="PTHR13166:SF7">
    <property type="entry name" value="LYR MOTIF-CONTAINING PROTEIN 4"/>
    <property type="match status" value="1"/>
</dbReference>
<dbReference type="GO" id="GO:1990221">
    <property type="term" value="C:L-cysteine desulfurase complex"/>
    <property type="evidence" value="ECO:0007669"/>
    <property type="project" value="TreeGrafter"/>
</dbReference>
<evidence type="ECO:0000256" key="2">
    <source>
        <dbReference type="SAM" id="MobiDB-lite"/>
    </source>
</evidence>
<evidence type="ECO:0000313" key="4">
    <source>
        <dbReference type="EMBL" id="GAW00396.1"/>
    </source>
</evidence>